<name>A0ABS2DV33_9BURK</name>
<sequence length="208" mass="23477">MANIKSIARLGSLANLAKKTKELAAEEPATKRFRLLRIDEVVSHDQVRKTFDDLEDLAASIKELGVQVPINVLERDREGHYVILQGERRWRAAKLAGLTKIPAIVDEAEIDEQTRMLMQLTENLQRDDMRPLEVAKAFRALVDTGLNAAKIAKSLGRSHQFVSTYLHINDLPDFLRQIAEEGRIKDATTLLLLKRAFDSRPEDAEGII</sequence>
<evidence type="ECO:0000313" key="4">
    <source>
        <dbReference type="Proteomes" id="UP000715095"/>
    </source>
</evidence>
<dbReference type="SUPFAM" id="SSF110849">
    <property type="entry name" value="ParB/Sulfiredoxin"/>
    <property type="match status" value="1"/>
</dbReference>
<dbReference type="EMBL" id="JACJJC010000144">
    <property type="protein sequence ID" value="MBM6705139.1"/>
    <property type="molecule type" value="Genomic_DNA"/>
</dbReference>
<accession>A0ABS2DV33</accession>
<dbReference type="InterPro" id="IPR003115">
    <property type="entry name" value="ParB_N"/>
</dbReference>
<evidence type="ECO:0000313" key="3">
    <source>
        <dbReference type="EMBL" id="MBM6705139.1"/>
    </source>
</evidence>
<feature type="domain" description="ParB-like N-terminal" evidence="2">
    <location>
        <begin position="34"/>
        <end position="124"/>
    </location>
</feature>
<keyword evidence="4" id="KW-1185">Reference proteome</keyword>
<dbReference type="SMART" id="SM00470">
    <property type="entry name" value="ParB"/>
    <property type="match status" value="1"/>
</dbReference>
<comment type="similarity">
    <text evidence="1">Belongs to the ParB family.</text>
</comment>
<protein>
    <submittedName>
        <fullName evidence="3">ParB/RepB/Spo0J family partition protein</fullName>
    </submittedName>
</protein>
<dbReference type="InterPro" id="IPR050336">
    <property type="entry name" value="Chromosome_partition/occlusion"/>
</dbReference>
<reference evidence="3 4" key="1">
    <citation type="journal article" date="2021" name="Sci. Rep.">
        <title>The distribution of antibiotic resistance genes in chicken gut microbiota commensals.</title>
        <authorList>
            <person name="Juricova H."/>
            <person name="Matiasovicova J."/>
            <person name="Kubasova T."/>
            <person name="Cejkova D."/>
            <person name="Rychlik I."/>
        </authorList>
    </citation>
    <scope>NUCLEOTIDE SEQUENCE [LARGE SCALE GENOMIC DNA]</scope>
    <source>
        <strain evidence="3 4">An829</strain>
    </source>
</reference>
<evidence type="ECO:0000259" key="2">
    <source>
        <dbReference type="SMART" id="SM00470"/>
    </source>
</evidence>
<dbReference type="PANTHER" id="PTHR33375:SF1">
    <property type="entry name" value="CHROMOSOME-PARTITIONING PROTEIN PARB-RELATED"/>
    <property type="match status" value="1"/>
</dbReference>
<dbReference type="PANTHER" id="PTHR33375">
    <property type="entry name" value="CHROMOSOME-PARTITIONING PROTEIN PARB-RELATED"/>
    <property type="match status" value="1"/>
</dbReference>
<comment type="caution">
    <text evidence="3">The sequence shown here is derived from an EMBL/GenBank/DDBJ whole genome shotgun (WGS) entry which is preliminary data.</text>
</comment>
<dbReference type="Pfam" id="PF08535">
    <property type="entry name" value="KorB"/>
    <property type="match status" value="1"/>
</dbReference>
<dbReference type="RefSeq" id="WP_205104873.1">
    <property type="nucleotide sequence ID" value="NZ_JACJJC010000144.1"/>
</dbReference>
<proteinExistence type="inferred from homology"/>
<dbReference type="Gene3D" id="1.10.10.2830">
    <property type="match status" value="1"/>
</dbReference>
<dbReference type="Proteomes" id="UP000715095">
    <property type="component" value="Unassembled WGS sequence"/>
</dbReference>
<dbReference type="NCBIfam" id="TIGR00180">
    <property type="entry name" value="parB_part"/>
    <property type="match status" value="1"/>
</dbReference>
<dbReference type="InterPro" id="IPR004437">
    <property type="entry name" value="ParB/RepB/Spo0J"/>
</dbReference>
<evidence type="ECO:0000256" key="1">
    <source>
        <dbReference type="ARBA" id="ARBA00006295"/>
    </source>
</evidence>
<dbReference type="Pfam" id="PF02195">
    <property type="entry name" value="ParB_N"/>
    <property type="match status" value="1"/>
</dbReference>
<dbReference type="InterPro" id="IPR036086">
    <property type="entry name" value="ParB/Sulfiredoxin_sf"/>
</dbReference>
<dbReference type="Gene3D" id="3.90.1530.30">
    <property type="match status" value="1"/>
</dbReference>
<organism evidence="3 4">
    <name type="scientific">Sutterella massiliensis</name>
    <dbReference type="NCBI Taxonomy" id="1816689"/>
    <lineage>
        <taxon>Bacteria</taxon>
        <taxon>Pseudomonadati</taxon>
        <taxon>Pseudomonadota</taxon>
        <taxon>Betaproteobacteria</taxon>
        <taxon>Burkholderiales</taxon>
        <taxon>Sutterellaceae</taxon>
        <taxon>Sutterella</taxon>
    </lineage>
</organism>
<feature type="non-terminal residue" evidence="3">
    <location>
        <position position="208"/>
    </location>
</feature>
<gene>
    <name evidence="3" type="ORF">H6A60_11755</name>
</gene>
<dbReference type="InterPro" id="IPR013741">
    <property type="entry name" value="KorB_domain"/>
</dbReference>